<evidence type="ECO:0000313" key="6">
    <source>
        <dbReference type="EMBL" id="SHJ59118.1"/>
    </source>
</evidence>
<dbReference type="InterPro" id="IPR003594">
    <property type="entry name" value="HATPase_dom"/>
</dbReference>
<gene>
    <name evidence="6" type="ORF">SAMN02745751_02916</name>
</gene>
<sequence length="183" mass="20793">MKELSLHVLDIARNSIRAEATRIGIFIEENLEDNKLVISIEDNGKGMDEETLRKIEDPFYTSRDVRRVGLGIPLLKAAVERCNGSIKIQSEEGIGTSLYCEMDYDHIDRAPLGKIQDTIMILLNDSDNYELVYTHVYNGRRFDFDTVEIKEILDGVPLGSPDVLMWIKGYILENVANIKKSTN</sequence>
<dbReference type="SUPFAM" id="SSF55874">
    <property type="entry name" value="ATPase domain of HSP90 chaperone/DNA topoisomerase II/histidine kinase"/>
    <property type="match status" value="1"/>
</dbReference>
<keyword evidence="4" id="KW-0902">Two-component regulatory system</keyword>
<feature type="domain" description="Histidine kinase" evidence="5">
    <location>
        <begin position="1"/>
        <end position="106"/>
    </location>
</feature>
<dbReference type="AlphaFoldDB" id="A0A1M6KJG4"/>
<evidence type="ECO:0000313" key="7">
    <source>
        <dbReference type="Proteomes" id="UP000184052"/>
    </source>
</evidence>
<dbReference type="Pfam" id="PF02518">
    <property type="entry name" value="HATPase_c"/>
    <property type="match status" value="1"/>
</dbReference>
<proteinExistence type="predicted"/>
<dbReference type="SMART" id="SM00387">
    <property type="entry name" value="HATPase_c"/>
    <property type="match status" value="1"/>
</dbReference>
<keyword evidence="3 6" id="KW-0808">Transferase</keyword>
<dbReference type="PANTHER" id="PTHR43065">
    <property type="entry name" value="SENSOR HISTIDINE KINASE"/>
    <property type="match status" value="1"/>
</dbReference>
<dbReference type="InterPro" id="IPR005467">
    <property type="entry name" value="His_kinase_dom"/>
</dbReference>
<dbReference type="PRINTS" id="PR00344">
    <property type="entry name" value="BCTRLSENSOR"/>
</dbReference>
<dbReference type="PROSITE" id="PS50109">
    <property type="entry name" value="HIS_KIN"/>
    <property type="match status" value="1"/>
</dbReference>
<evidence type="ECO:0000256" key="4">
    <source>
        <dbReference type="ARBA" id="ARBA00023012"/>
    </source>
</evidence>
<keyword evidence="7" id="KW-1185">Reference proteome</keyword>
<dbReference type="InterPro" id="IPR004358">
    <property type="entry name" value="Sig_transdc_His_kin-like_C"/>
</dbReference>
<dbReference type="EMBL" id="FQZL01000026">
    <property type="protein sequence ID" value="SHJ59118.1"/>
    <property type="molecule type" value="Genomic_DNA"/>
</dbReference>
<organism evidence="6 7">
    <name type="scientific">Dethiosulfatibacter aminovorans DSM 17477</name>
    <dbReference type="NCBI Taxonomy" id="1121476"/>
    <lineage>
        <taxon>Bacteria</taxon>
        <taxon>Bacillati</taxon>
        <taxon>Bacillota</taxon>
        <taxon>Tissierellia</taxon>
        <taxon>Dethiosulfatibacter</taxon>
    </lineage>
</organism>
<dbReference type="Gene3D" id="3.30.565.10">
    <property type="entry name" value="Histidine kinase-like ATPase, C-terminal domain"/>
    <property type="match status" value="1"/>
</dbReference>
<dbReference type="RefSeq" id="WP_073050300.1">
    <property type="nucleotide sequence ID" value="NZ_FQZL01000026.1"/>
</dbReference>
<evidence type="ECO:0000256" key="3">
    <source>
        <dbReference type="ARBA" id="ARBA00022777"/>
    </source>
</evidence>
<dbReference type="GO" id="GO:0000160">
    <property type="term" value="P:phosphorelay signal transduction system"/>
    <property type="evidence" value="ECO:0007669"/>
    <property type="project" value="UniProtKB-KW"/>
</dbReference>
<dbReference type="OrthoDB" id="9797586at2"/>
<comment type="catalytic activity">
    <reaction evidence="1">
        <text>ATP + protein L-histidine = ADP + protein N-phospho-L-histidine.</text>
        <dbReference type="EC" id="2.7.13.3"/>
    </reaction>
</comment>
<dbReference type="EC" id="2.7.13.3" evidence="2"/>
<dbReference type="GO" id="GO:0004673">
    <property type="term" value="F:protein histidine kinase activity"/>
    <property type="evidence" value="ECO:0007669"/>
    <property type="project" value="UniProtKB-EC"/>
</dbReference>
<name>A0A1M6KJG4_9FIRM</name>
<keyword evidence="3 6" id="KW-0418">Kinase</keyword>
<evidence type="ECO:0000256" key="2">
    <source>
        <dbReference type="ARBA" id="ARBA00012438"/>
    </source>
</evidence>
<dbReference type="STRING" id="1121476.SAMN02745751_02916"/>
<accession>A0A1M6KJG4</accession>
<evidence type="ECO:0000256" key="1">
    <source>
        <dbReference type="ARBA" id="ARBA00000085"/>
    </source>
</evidence>
<dbReference type="Proteomes" id="UP000184052">
    <property type="component" value="Unassembled WGS sequence"/>
</dbReference>
<protein>
    <recommendedName>
        <fullName evidence="2">histidine kinase</fullName>
        <ecNumber evidence="2">2.7.13.3</ecNumber>
    </recommendedName>
</protein>
<evidence type="ECO:0000259" key="5">
    <source>
        <dbReference type="PROSITE" id="PS50109"/>
    </source>
</evidence>
<reference evidence="6 7" key="1">
    <citation type="submission" date="2016-11" db="EMBL/GenBank/DDBJ databases">
        <authorList>
            <person name="Jaros S."/>
            <person name="Januszkiewicz K."/>
            <person name="Wedrychowicz H."/>
        </authorList>
    </citation>
    <scope>NUCLEOTIDE SEQUENCE [LARGE SCALE GENOMIC DNA]</scope>
    <source>
        <strain evidence="6 7">DSM 17477</strain>
    </source>
</reference>
<dbReference type="InterPro" id="IPR036890">
    <property type="entry name" value="HATPase_C_sf"/>
</dbReference>